<evidence type="ECO:0000313" key="5">
    <source>
        <dbReference type="Proteomes" id="UP000634206"/>
    </source>
</evidence>
<dbReference type="GO" id="GO:0009035">
    <property type="term" value="F:type I site-specific deoxyribonuclease activity"/>
    <property type="evidence" value="ECO:0007669"/>
    <property type="project" value="UniProtKB-EC"/>
</dbReference>
<dbReference type="Pfam" id="PF08463">
    <property type="entry name" value="EcoEI_R_C"/>
    <property type="match status" value="1"/>
</dbReference>
<dbReference type="EC" id="3.1.21.3" evidence="4"/>
<dbReference type="RefSeq" id="WP_309489602.1">
    <property type="nucleotide sequence ID" value="NZ_JAENIG010000004.1"/>
</dbReference>
<reference evidence="4" key="1">
    <citation type="submission" date="2021-01" db="EMBL/GenBank/DDBJ databases">
        <title>Modified the classification status of verrucomicrobia.</title>
        <authorList>
            <person name="Feng X."/>
        </authorList>
    </citation>
    <scope>NUCLEOTIDE SEQUENCE</scope>
    <source>
        <strain evidence="4">5K15</strain>
    </source>
</reference>
<dbReference type="AlphaFoldDB" id="A0AAE2SES3"/>
<evidence type="ECO:0000256" key="1">
    <source>
        <dbReference type="SAM" id="Coils"/>
    </source>
</evidence>
<dbReference type="SMART" id="SM00490">
    <property type="entry name" value="HELICc"/>
    <property type="match status" value="1"/>
</dbReference>
<feature type="domain" description="Helicase C-terminal" evidence="3">
    <location>
        <begin position="695"/>
        <end position="857"/>
    </location>
</feature>
<dbReference type="InterPro" id="IPR013670">
    <property type="entry name" value="EcoEI_R_C_dom"/>
</dbReference>
<accession>A0AAE2SES3</accession>
<feature type="coiled-coil region" evidence="1">
    <location>
        <begin position="186"/>
        <end position="213"/>
    </location>
</feature>
<evidence type="ECO:0000259" key="3">
    <source>
        <dbReference type="PROSITE" id="PS51194"/>
    </source>
</evidence>
<dbReference type="PROSITE" id="PS51194">
    <property type="entry name" value="HELICASE_CTER"/>
    <property type="match status" value="1"/>
</dbReference>
<dbReference type="InterPro" id="IPR025285">
    <property type="entry name" value="DUF4145"/>
</dbReference>
<comment type="caution">
    <text evidence="4">The sequence shown here is derived from an EMBL/GenBank/DDBJ whole genome shotgun (WGS) entry which is preliminary data.</text>
</comment>
<dbReference type="CDD" id="cd18799">
    <property type="entry name" value="SF2_C_EcoAI-like"/>
    <property type="match status" value="1"/>
</dbReference>
<feature type="coiled-coil region" evidence="1">
    <location>
        <begin position="134"/>
        <end position="161"/>
    </location>
</feature>
<keyword evidence="5" id="KW-1185">Reference proteome</keyword>
<gene>
    <name evidence="4" type="primary">hsdR</name>
    <name evidence="4" type="ORF">JIN83_08465</name>
</gene>
<dbReference type="InterPro" id="IPR050742">
    <property type="entry name" value="Helicase_Restrict-Modif_Enz"/>
</dbReference>
<name>A0AAE2SES3_9BACT</name>
<dbReference type="SMART" id="SM00487">
    <property type="entry name" value="DEXDc"/>
    <property type="match status" value="1"/>
</dbReference>
<dbReference type="Pfam" id="PF00271">
    <property type="entry name" value="Helicase_C"/>
    <property type="match status" value="1"/>
</dbReference>
<dbReference type="PANTHER" id="PTHR47396">
    <property type="entry name" value="TYPE I RESTRICTION ENZYME ECOKI R PROTEIN"/>
    <property type="match status" value="1"/>
</dbReference>
<dbReference type="SUPFAM" id="SSF52540">
    <property type="entry name" value="P-loop containing nucleoside triphosphate hydrolases"/>
    <property type="match status" value="1"/>
</dbReference>
<sequence>MKSPNFQYLQKHHPHLHRLAVDAEGLCMSSPDLCLTRLRQLLECILTSILGNDRAVDNARRISELKYQGTISEQMSDAMHRLRKLGNTATHDAEASPSEAVFGLKLARAIAVWFHTLRNPQFKPSAFVPPPASKGDSEELKQELARLREKLTEQKQATLAAQSLASDLGQAKKAAEEESRAQYADLMAALDLATETEEKLKKAQDEFLEALSETEKAPEKPTQRAIDSAGLAFDEEMDEATTRRIIDQQLIDAGWEADSIKLRHARGTRPKHGRNIAIAEYPTSGGPADYVLFAGLIPIAAVEAKRDNTDVAGKIPQAQRYSRDFVAPEATTPAYEAEGRTVAWADDAEGHYHLPFVYSCNGRPFVKQIKEKSGTWFRDVRKPSNIKRPLHSFHSPDGLLDLLKRSKEEAEKKLKNEGFTYLKLRDYQQTAIEKVEAALETGKTECLLAMATGTGKTRTIVGLMYRFLKAERFKRILFLVDRTALGDQALDTFREAPLEQNQTLSTIYNVAELGDMAAEAETRIHVSTVQAMVQRIFNSDVAPNVDAYDCIIVDEAHRGYTLDQEMTEGELSSRDAARYLSSYRRVIDYFDAVKIGLTATPAKHTSEIFGKPVYTYSYREAVADDWLIDHEPPIRYVTLLSQNGIKFEKGEKVTAINTKTKKTETAELEDNMDFQVDAFNKRVITKKFNKVICKQLAEEIDPFGDEKTLIYCATDIHADMVKNLLDKRFSKKYDSLYNEASVRKITGKSDKVKQLIKRFKNERYPSIAITVDLLSTGIDVPKICHLVFLRRINSRILYEQMIGRATRRCDEIGKTTFKIYDPVDIYQALEDVNTMKPLVKDPKITLSELIEELQDPKTHSIPKPKDAQTSHAQDVLDTISQKLMRVLRKAEKESENKPDIKNKLREMEELLEVPPKKLHSHVRDLGPEEAARFFNKHTQLLSHLEQVRNLLGSNLYPIISDHEDALVTREQSYGDHSRPEDYLEDFKHFIELHVNDSAALKCVVTRPKDLTRAQLKEVKLLLDQHGFSRANLDTAWRTTTNQEIAASIIGYIRQAALGENLISFKQRVDLAMGHIYALHPWTTIQRKWLERLARQLTHEVVIDTDFINDAFSADGGAQRLDGLLGKRLDSVLSSLSDNLWKSA</sequence>
<dbReference type="Pfam" id="PF13643">
    <property type="entry name" value="DUF4145"/>
    <property type="match status" value="1"/>
</dbReference>
<keyword evidence="1" id="KW-0175">Coiled coil</keyword>
<dbReference type="GO" id="GO:0003677">
    <property type="term" value="F:DNA binding"/>
    <property type="evidence" value="ECO:0007669"/>
    <property type="project" value="InterPro"/>
</dbReference>
<dbReference type="GO" id="GO:0006304">
    <property type="term" value="P:DNA modification"/>
    <property type="evidence" value="ECO:0007669"/>
    <property type="project" value="InterPro"/>
</dbReference>
<dbReference type="InterPro" id="IPR001650">
    <property type="entry name" value="Helicase_C-like"/>
</dbReference>
<feature type="domain" description="Helicase ATP-binding" evidence="2">
    <location>
        <begin position="437"/>
        <end position="619"/>
    </location>
</feature>
<dbReference type="CDD" id="cd18032">
    <property type="entry name" value="DEXHc_RE_I_III_res"/>
    <property type="match status" value="1"/>
</dbReference>
<evidence type="ECO:0000259" key="2">
    <source>
        <dbReference type="PROSITE" id="PS51192"/>
    </source>
</evidence>
<dbReference type="PANTHER" id="PTHR47396:SF1">
    <property type="entry name" value="ATP-DEPENDENT HELICASE IRC3-RELATED"/>
    <property type="match status" value="1"/>
</dbReference>
<dbReference type="Pfam" id="PF04851">
    <property type="entry name" value="ResIII"/>
    <property type="match status" value="1"/>
</dbReference>
<organism evidence="4 5">
    <name type="scientific">Oceaniferula flava</name>
    <dbReference type="NCBI Taxonomy" id="2800421"/>
    <lineage>
        <taxon>Bacteria</taxon>
        <taxon>Pseudomonadati</taxon>
        <taxon>Verrucomicrobiota</taxon>
        <taxon>Verrucomicrobiia</taxon>
        <taxon>Verrucomicrobiales</taxon>
        <taxon>Verrucomicrobiaceae</taxon>
        <taxon>Oceaniferula</taxon>
    </lineage>
</organism>
<dbReference type="InterPro" id="IPR014001">
    <property type="entry name" value="Helicase_ATP-bd"/>
</dbReference>
<protein>
    <submittedName>
        <fullName evidence="4">Type I restriction-modification system endonuclease</fullName>
        <ecNumber evidence="4">3.1.21.3</ecNumber>
    </submittedName>
</protein>
<dbReference type="EMBL" id="JAENIG010000004">
    <property type="protein sequence ID" value="MBK1854991.1"/>
    <property type="molecule type" value="Genomic_DNA"/>
</dbReference>
<keyword evidence="4" id="KW-0540">Nuclease</keyword>
<dbReference type="NCBIfam" id="NF008521">
    <property type="entry name" value="PRK11448.1"/>
    <property type="match status" value="1"/>
</dbReference>
<dbReference type="GO" id="GO:0005524">
    <property type="term" value="F:ATP binding"/>
    <property type="evidence" value="ECO:0007669"/>
    <property type="project" value="InterPro"/>
</dbReference>
<dbReference type="InterPro" id="IPR027417">
    <property type="entry name" value="P-loop_NTPase"/>
</dbReference>
<proteinExistence type="predicted"/>
<dbReference type="Gene3D" id="3.40.50.300">
    <property type="entry name" value="P-loop containing nucleotide triphosphate hydrolases"/>
    <property type="match status" value="2"/>
</dbReference>
<dbReference type="Proteomes" id="UP000634206">
    <property type="component" value="Unassembled WGS sequence"/>
</dbReference>
<dbReference type="InterPro" id="IPR006935">
    <property type="entry name" value="Helicase/UvrB_N"/>
</dbReference>
<dbReference type="GO" id="GO:0005829">
    <property type="term" value="C:cytosol"/>
    <property type="evidence" value="ECO:0007669"/>
    <property type="project" value="TreeGrafter"/>
</dbReference>
<keyword evidence="4" id="KW-0378">Hydrolase</keyword>
<keyword evidence="4" id="KW-0255">Endonuclease</keyword>
<dbReference type="PROSITE" id="PS51192">
    <property type="entry name" value="HELICASE_ATP_BIND_1"/>
    <property type="match status" value="1"/>
</dbReference>
<evidence type="ECO:0000313" key="4">
    <source>
        <dbReference type="EMBL" id="MBK1854991.1"/>
    </source>
</evidence>
<dbReference type="Gene3D" id="3.90.1570.30">
    <property type="match status" value="1"/>
</dbReference>